<feature type="disulfide bond" evidence="18">
    <location>
        <begin position="87"/>
        <end position="92"/>
    </location>
</feature>
<keyword evidence="6 19" id="KW-0349">Heme</keyword>
<keyword evidence="7 16" id="KW-0479">Metal-binding</keyword>
<evidence type="ECO:0000256" key="18">
    <source>
        <dbReference type="PIRSR" id="PIRSR600823-5"/>
    </source>
</evidence>
<reference evidence="21 22" key="1">
    <citation type="submission" date="2024-01" db="EMBL/GenBank/DDBJ databases">
        <title>Genome assemblies of Stephania.</title>
        <authorList>
            <person name="Yang L."/>
        </authorList>
    </citation>
    <scope>NUCLEOTIDE SEQUENCE [LARGE SCALE GENOMIC DNA]</scope>
    <source>
        <strain evidence="21">YNDBR</strain>
        <tissue evidence="21">Leaf</tissue>
    </source>
</reference>
<feature type="binding site" evidence="16">
    <location>
        <position position="107"/>
    </location>
    <ligand>
        <name>Ca(2+)</name>
        <dbReference type="ChEBI" id="CHEBI:29108"/>
        <label>1</label>
    </ligand>
</feature>
<evidence type="ECO:0000256" key="6">
    <source>
        <dbReference type="ARBA" id="ARBA00022617"/>
    </source>
</evidence>
<keyword evidence="22" id="KW-1185">Reference proteome</keyword>
<evidence type="ECO:0000256" key="8">
    <source>
        <dbReference type="ARBA" id="ARBA00022729"/>
    </source>
</evidence>
<dbReference type="Proteomes" id="UP001420932">
    <property type="component" value="Unassembled WGS sequence"/>
</dbReference>
<evidence type="ECO:0000256" key="19">
    <source>
        <dbReference type="RuleBase" id="RU362060"/>
    </source>
</evidence>
<dbReference type="Pfam" id="PF00141">
    <property type="entry name" value="peroxidase"/>
    <property type="match status" value="1"/>
</dbReference>
<dbReference type="CDD" id="cd00693">
    <property type="entry name" value="secretory_peroxidase"/>
    <property type="match status" value="1"/>
</dbReference>
<gene>
    <name evidence="21" type="ORF">Syun_013748</name>
</gene>
<dbReference type="GO" id="GO:0046872">
    <property type="term" value="F:metal ion binding"/>
    <property type="evidence" value="ECO:0007669"/>
    <property type="project" value="UniProtKB-UniRule"/>
</dbReference>
<dbReference type="PRINTS" id="PR00461">
    <property type="entry name" value="PLPEROXIDASE"/>
</dbReference>
<keyword evidence="19" id="KW-0964">Secreted</keyword>
<feature type="disulfide bond" evidence="18">
    <location>
        <begin position="221"/>
        <end position="248"/>
    </location>
</feature>
<dbReference type="InterPro" id="IPR019793">
    <property type="entry name" value="Peroxidases_heam-ligand_BS"/>
</dbReference>
<protein>
    <recommendedName>
        <fullName evidence="4 19">Peroxidase</fullName>
        <ecNumber evidence="4 19">1.11.1.7</ecNumber>
    </recommendedName>
</protein>
<evidence type="ECO:0000256" key="4">
    <source>
        <dbReference type="ARBA" id="ARBA00012313"/>
    </source>
</evidence>
<comment type="similarity">
    <text evidence="3">Belongs to the peroxidase family. Ascorbate peroxidase subfamily.</text>
</comment>
<keyword evidence="5 19" id="KW-0575">Peroxidase</keyword>
<feature type="disulfide bond" evidence="18">
    <location>
        <begin position="141"/>
        <end position="336"/>
    </location>
</feature>
<dbReference type="PRINTS" id="PR00458">
    <property type="entry name" value="PEROXIDASE"/>
</dbReference>
<feature type="chain" id="PRO_5042670884" description="Peroxidase" evidence="19">
    <location>
        <begin position="30"/>
        <end position="362"/>
    </location>
</feature>
<keyword evidence="10 19" id="KW-0560">Oxidoreductase</keyword>
<feature type="active site" description="Proton acceptor" evidence="14">
    <location>
        <position position="85"/>
    </location>
</feature>
<comment type="cofactor">
    <cofactor evidence="16 19">
        <name>Ca(2+)</name>
        <dbReference type="ChEBI" id="CHEBI:29108"/>
    </cofactor>
    <text evidence="16 19">Binds 2 calcium ions per subunit.</text>
</comment>
<dbReference type="AlphaFoldDB" id="A0AAP0JJR2"/>
<sequence length="362" mass="40383">MQYMRMAFSSSLLLSLWVLLFSFLIPVSPLVDIKAQTPINIIDGLSWTFYSSSCPQLETIIRDQLWQVFQEDYRQAAGLLRLHFHDCFVQGCDGSVLLDGSASGPSEKNAPPNLTLRPEGFVIIEDLRRRVHEACGPVVSCSDIVALAARDSVHLSGGPFYGIPLGRRDGLNFATTDQVLNDLPFPQAKVSDLLPFFLSRNLSITDMVALSGGHTIGLSNCSSFRDRLYPNQDPTLNQTFAAQLRAICPTNTSTKGTVLDVRTPLLFDNKYYVNLVNREGLFTSDQDLFTDARTRDIVARYADDETLFFQQFPLSMIDLGQIGVLTRMQGEIRTNCSARNKRSFVTALVTDVTEEEKATYLL</sequence>
<feature type="disulfide bond" evidence="18">
    <location>
        <begin position="54"/>
        <end position="135"/>
    </location>
</feature>
<dbReference type="GO" id="GO:0042744">
    <property type="term" value="P:hydrogen peroxide catabolic process"/>
    <property type="evidence" value="ECO:0007669"/>
    <property type="project" value="UniProtKB-KW"/>
</dbReference>
<dbReference type="InterPro" id="IPR019794">
    <property type="entry name" value="Peroxidases_AS"/>
</dbReference>
<feature type="binding site" evidence="16">
    <location>
        <position position="95"/>
    </location>
    <ligand>
        <name>Ca(2+)</name>
        <dbReference type="ChEBI" id="CHEBI:29108"/>
        <label>1</label>
    </ligand>
</feature>
<dbReference type="Gene3D" id="1.10.420.10">
    <property type="entry name" value="Peroxidase, domain 2"/>
    <property type="match status" value="1"/>
</dbReference>
<keyword evidence="13" id="KW-0325">Glycoprotein</keyword>
<dbReference type="Gene3D" id="1.10.520.10">
    <property type="match status" value="1"/>
</dbReference>
<comment type="caution">
    <text evidence="21">The sequence shown here is derived from an EMBL/GenBank/DDBJ whole genome shotgun (WGS) entry which is preliminary data.</text>
</comment>
<keyword evidence="11 16" id="KW-0408">Iron</keyword>
<evidence type="ECO:0000256" key="3">
    <source>
        <dbReference type="ARBA" id="ARBA00006873"/>
    </source>
</evidence>
<feature type="binding site" evidence="16">
    <location>
        <position position="86"/>
    </location>
    <ligand>
        <name>Ca(2+)</name>
        <dbReference type="ChEBI" id="CHEBI:29108"/>
        <label>1</label>
    </ligand>
</feature>
<dbReference type="FunFam" id="1.10.520.10:FF:000009">
    <property type="entry name" value="Peroxidase"/>
    <property type="match status" value="1"/>
</dbReference>
<dbReference type="FunFam" id="1.10.420.10:FF:000006">
    <property type="entry name" value="Peroxidase"/>
    <property type="match status" value="1"/>
</dbReference>
<feature type="site" description="Transition state stabilizer" evidence="17">
    <location>
        <position position="81"/>
    </location>
</feature>
<dbReference type="GO" id="GO:0006979">
    <property type="term" value="P:response to oxidative stress"/>
    <property type="evidence" value="ECO:0007669"/>
    <property type="project" value="UniProtKB-UniRule"/>
</dbReference>
<dbReference type="InterPro" id="IPR000823">
    <property type="entry name" value="Peroxidase_pln"/>
</dbReference>
<feature type="binding site" evidence="16">
    <location>
        <position position="93"/>
    </location>
    <ligand>
        <name>Ca(2+)</name>
        <dbReference type="ChEBI" id="CHEBI:29108"/>
        <label>1</label>
    </ligand>
</feature>
<keyword evidence="19" id="KW-0376">Hydrogen peroxide</keyword>
<feature type="binding site" evidence="15">
    <location>
        <position position="184"/>
    </location>
    <ligand>
        <name>substrate</name>
    </ligand>
</feature>
<comment type="catalytic activity">
    <reaction evidence="1 19">
        <text>2 a phenolic donor + H2O2 = 2 a phenolic radical donor + 2 H2O</text>
        <dbReference type="Rhea" id="RHEA:56136"/>
        <dbReference type="ChEBI" id="CHEBI:15377"/>
        <dbReference type="ChEBI" id="CHEBI:16240"/>
        <dbReference type="ChEBI" id="CHEBI:139520"/>
        <dbReference type="ChEBI" id="CHEBI:139521"/>
        <dbReference type="EC" id="1.11.1.7"/>
    </reaction>
</comment>
<keyword evidence="9 16" id="KW-0106">Calcium</keyword>
<name>A0AAP0JJR2_9MAGN</name>
<evidence type="ECO:0000256" key="16">
    <source>
        <dbReference type="PIRSR" id="PIRSR600823-3"/>
    </source>
</evidence>
<comment type="subcellular location">
    <subcellularLocation>
        <location evidence="2 19">Secreted</location>
    </subcellularLocation>
</comment>
<evidence type="ECO:0000313" key="21">
    <source>
        <dbReference type="EMBL" id="KAK9134418.1"/>
    </source>
</evidence>
<evidence type="ECO:0000256" key="7">
    <source>
        <dbReference type="ARBA" id="ARBA00022723"/>
    </source>
</evidence>
<dbReference type="InterPro" id="IPR010255">
    <property type="entry name" value="Haem_peroxidase_sf"/>
</dbReference>
<evidence type="ECO:0000256" key="11">
    <source>
        <dbReference type="ARBA" id="ARBA00023004"/>
    </source>
</evidence>
<feature type="binding site" evidence="16">
    <location>
        <position position="268"/>
    </location>
    <ligand>
        <name>Ca(2+)</name>
        <dbReference type="ChEBI" id="CHEBI:29108"/>
        <label>2</label>
    </ligand>
</feature>
<feature type="binding site" evidence="16">
    <location>
        <position position="91"/>
    </location>
    <ligand>
        <name>Ca(2+)</name>
        <dbReference type="ChEBI" id="CHEBI:29108"/>
        <label>1</label>
    </ligand>
</feature>
<dbReference type="EMBL" id="JBBNAF010000006">
    <property type="protein sequence ID" value="KAK9134418.1"/>
    <property type="molecule type" value="Genomic_DNA"/>
</dbReference>
<evidence type="ECO:0000256" key="14">
    <source>
        <dbReference type="PIRSR" id="PIRSR600823-1"/>
    </source>
</evidence>
<evidence type="ECO:0000256" key="5">
    <source>
        <dbReference type="ARBA" id="ARBA00022559"/>
    </source>
</evidence>
<proteinExistence type="inferred from homology"/>
<dbReference type="PANTHER" id="PTHR31517:SF48">
    <property type="entry name" value="PEROXIDASE 16-RELATED"/>
    <property type="match status" value="1"/>
</dbReference>
<evidence type="ECO:0000256" key="13">
    <source>
        <dbReference type="ARBA" id="ARBA00023180"/>
    </source>
</evidence>
<feature type="binding site" evidence="16">
    <location>
        <position position="263"/>
    </location>
    <ligand>
        <name>Ca(2+)</name>
        <dbReference type="ChEBI" id="CHEBI:29108"/>
        <label>2</label>
    </ligand>
</feature>
<evidence type="ECO:0000256" key="15">
    <source>
        <dbReference type="PIRSR" id="PIRSR600823-2"/>
    </source>
</evidence>
<accession>A0AAP0JJR2</accession>
<dbReference type="SUPFAM" id="SSF48113">
    <property type="entry name" value="Heme-dependent peroxidases"/>
    <property type="match status" value="1"/>
</dbReference>
<dbReference type="PANTHER" id="PTHR31517">
    <property type="match status" value="1"/>
</dbReference>
<evidence type="ECO:0000259" key="20">
    <source>
        <dbReference type="PROSITE" id="PS50873"/>
    </source>
</evidence>
<organism evidence="21 22">
    <name type="scientific">Stephania yunnanensis</name>
    <dbReference type="NCBI Taxonomy" id="152371"/>
    <lineage>
        <taxon>Eukaryota</taxon>
        <taxon>Viridiplantae</taxon>
        <taxon>Streptophyta</taxon>
        <taxon>Embryophyta</taxon>
        <taxon>Tracheophyta</taxon>
        <taxon>Spermatophyta</taxon>
        <taxon>Magnoliopsida</taxon>
        <taxon>Ranunculales</taxon>
        <taxon>Menispermaceae</taxon>
        <taxon>Menispermoideae</taxon>
        <taxon>Cissampelideae</taxon>
        <taxon>Stephania</taxon>
    </lineage>
</organism>
<evidence type="ECO:0000256" key="2">
    <source>
        <dbReference type="ARBA" id="ARBA00004613"/>
    </source>
</evidence>
<feature type="binding site" evidence="16">
    <location>
        <position position="215"/>
    </location>
    <ligand>
        <name>Ca(2+)</name>
        <dbReference type="ChEBI" id="CHEBI:29108"/>
        <label>2</label>
    </ligand>
</feature>
<feature type="binding site" evidence="16">
    <location>
        <position position="260"/>
    </location>
    <ligand>
        <name>Ca(2+)</name>
        <dbReference type="ChEBI" id="CHEBI:29108"/>
        <label>2</label>
    </ligand>
</feature>
<dbReference type="GO" id="GO:0005576">
    <property type="term" value="C:extracellular region"/>
    <property type="evidence" value="ECO:0007669"/>
    <property type="project" value="UniProtKB-SubCell"/>
</dbReference>
<evidence type="ECO:0000256" key="10">
    <source>
        <dbReference type="ARBA" id="ARBA00023002"/>
    </source>
</evidence>
<dbReference type="PROSITE" id="PS00436">
    <property type="entry name" value="PEROXIDASE_2"/>
    <property type="match status" value="1"/>
</dbReference>
<feature type="binding site" description="axial binding residue" evidence="16">
    <location>
        <position position="214"/>
    </location>
    <ligand>
        <name>heme b</name>
        <dbReference type="ChEBI" id="CHEBI:60344"/>
    </ligand>
    <ligandPart>
        <name>Fe</name>
        <dbReference type="ChEBI" id="CHEBI:18248"/>
    </ligandPart>
</feature>
<evidence type="ECO:0000256" key="17">
    <source>
        <dbReference type="PIRSR" id="PIRSR600823-4"/>
    </source>
</evidence>
<evidence type="ECO:0000313" key="22">
    <source>
        <dbReference type="Proteomes" id="UP001420932"/>
    </source>
</evidence>
<feature type="binding site" evidence="16">
    <location>
        <position position="89"/>
    </location>
    <ligand>
        <name>Ca(2+)</name>
        <dbReference type="ChEBI" id="CHEBI:29108"/>
        <label>1</label>
    </ligand>
</feature>
<evidence type="ECO:0000256" key="1">
    <source>
        <dbReference type="ARBA" id="ARBA00000189"/>
    </source>
</evidence>
<keyword evidence="12 18" id="KW-1015">Disulfide bond</keyword>
<dbReference type="GO" id="GO:0140825">
    <property type="term" value="F:lactoperoxidase activity"/>
    <property type="evidence" value="ECO:0007669"/>
    <property type="project" value="UniProtKB-EC"/>
</dbReference>
<comment type="cofactor">
    <cofactor evidence="16 19">
        <name>heme b</name>
        <dbReference type="ChEBI" id="CHEBI:60344"/>
    </cofactor>
    <text evidence="16 19">Binds 1 heme b (iron(II)-protoporphyrin IX) group per subunit.</text>
</comment>
<evidence type="ECO:0000256" key="12">
    <source>
        <dbReference type="ARBA" id="ARBA00023157"/>
    </source>
</evidence>
<dbReference type="InterPro" id="IPR033905">
    <property type="entry name" value="Secretory_peroxidase"/>
</dbReference>
<dbReference type="GO" id="GO:0020037">
    <property type="term" value="F:heme binding"/>
    <property type="evidence" value="ECO:0007669"/>
    <property type="project" value="UniProtKB-UniRule"/>
</dbReference>
<dbReference type="InterPro" id="IPR002016">
    <property type="entry name" value="Haem_peroxidase"/>
</dbReference>
<dbReference type="PROSITE" id="PS50873">
    <property type="entry name" value="PEROXIDASE_4"/>
    <property type="match status" value="1"/>
</dbReference>
<feature type="domain" description="Plant heme peroxidase family profile" evidence="20">
    <location>
        <begin position="44"/>
        <end position="340"/>
    </location>
</feature>
<dbReference type="EC" id="1.11.1.7" evidence="4 19"/>
<dbReference type="PROSITE" id="PS00435">
    <property type="entry name" value="PEROXIDASE_1"/>
    <property type="match status" value="1"/>
</dbReference>
<comment type="function">
    <text evidence="19">Removal of H(2)O(2), oxidation of toxic reductants, biosynthesis and degradation of lignin, suberization, auxin catabolism, response to environmental stresses such as wounding, pathogen attack and oxidative stress.</text>
</comment>
<comment type="similarity">
    <text evidence="19">Belongs to the peroxidase family. Classical plant (class III) peroxidase subfamily.</text>
</comment>
<keyword evidence="8 19" id="KW-0732">Signal</keyword>
<evidence type="ECO:0000256" key="9">
    <source>
        <dbReference type="ARBA" id="ARBA00022837"/>
    </source>
</evidence>
<feature type="signal peptide" evidence="19">
    <location>
        <begin position="1"/>
        <end position="29"/>
    </location>
</feature>